<evidence type="ECO:0000313" key="14">
    <source>
        <dbReference type="EMBL" id="SDM27841.1"/>
    </source>
</evidence>
<dbReference type="GO" id="GO:0005737">
    <property type="term" value="C:cytoplasm"/>
    <property type="evidence" value="ECO:0007669"/>
    <property type="project" value="TreeGrafter"/>
</dbReference>
<keyword evidence="6 11" id="KW-0566">Pantothenate biosynthesis</keyword>
<dbReference type="AlphaFoldDB" id="A0A1G9RX94"/>
<protein>
    <recommendedName>
        <fullName evidence="5 11">2-dehydropantoate 2-reductase</fullName>
        <ecNumber evidence="4 11">1.1.1.169</ecNumber>
    </recommendedName>
    <alternativeName>
        <fullName evidence="9 11">Ketopantoate reductase</fullName>
    </alternativeName>
</protein>
<dbReference type="Proteomes" id="UP000214880">
    <property type="component" value="Unassembled WGS sequence"/>
</dbReference>
<comment type="similarity">
    <text evidence="3 11">Belongs to the ketopantoate reductase family.</text>
</comment>
<sequence>MNAGMNIVIIGAGAMGSLFGALLSRSDADILLVDKRSDHVQAIQQHGLHVVGVHPETTVQIKAVTQIVPDRPADLIILFVKAYDTRQALLDCLKLIGPDTTILTLQNGLGNIEAIRAIAGSAKVVAGTTSYGCLLPAPGSIKVSNAGEVTLGELDGTFSGRITRLAGLFHQAGVSVQVTDNVRGLIWTKLAVNVGINALSAITSLTNGELLAHSGTRQLMQMAISELAAVAAHKNIALLTEPVQLAVKVAQDTYTNKSSMLQDLERGSRTEIDHINGAVVAEGLKDKIAVPVNQVLTSLIKVLEDSRMRNKRSGGAV</sequence>
<evidence type="ECO:0000256" key="2">
    <source>
        <dbReference type="ARBA" id="ARBA00004994"/>
    </source>
</evidence>
<evidence type="ECO:0000256" key="5">
    <source>
        <dbReference type="ARBA" id="ARBA00019465"/>
    </source>
</evidence>
<proteinExistence type="inferred from homology"/>
<dbReference type="InterPro" id="IPR013328">
    <property type="entry name" value="6PGD_dom2"/>
</dbReference>
<dbReference type="InterPro" id="IPR008927">
    <property type="entry name" value="6-PGluconate_DH-like_C_sf"/>
</dbReference>
<evidence type="ECO:0000256" key="4">
    <source>
        <dbReference type="ARBA" id="ARBA00013014"/>
    </source>
</evidence>
<feature type="domain" description="Ketopantoate reductase C-terminal" evidence="13">
    <location>
        <begin position="181"/>
        <end position="304"/>
    </location>
</feature>
<dbReference type="InterPro" id="IPR013752">
    <property type="entry name" value="KPA_reductase"/>
</dbReference>
<organism evidence="14 15">
    <name type="scientific">Dendrosporobacter quercicolus</name>
    <dbReference type="NCBI Taxonomy" id="146817"/>
    <lineage>
        <taxon>Bacteria</taxon>
        <taxon>Bacillati</taxon>
        <taxon>Bacillota</taxon>
        <taxon>Negativicutes</taxon>
        <taxon>Selenomonadales</taxon>
        <taxon>Sporomusaceae</taxon>
        <taxon>Dendrosporobacter</taxon>
    </lineage>
</organism>
<comment type="pathway">
    <text evidence="2 11">Cofactor biosynthesis; (R)-pantothenate biosynthesis; (R)-pantoate from 3-methyl-2-oxobutanoate: step 2/2.</text>
</comment>
<reference evidence="14 15" key="1">
    <citation type="submission" date="2016-10" db="EMBL/GenBank/DDBJ databases">
        <authorList>
            <person name="de Groot N.N."/>
        </authorList>
    </citation>
    <scope>NUCLEOTIDE SEQUENCE [LARGE SCALE GENOMIC DNA]</scope>
    <source>
        <strain evidence="14 15">DSM 1736</strain>
    </source>
</reference>
<evidence type="ECO:0000256" key="6">
    <source>
        <dbReference type="ARBA" id="ARBA00022655"/>
    </source>
</evidence>
<dbReference type="FunFam" id="1.10.1040.10:FF:000017">
    <property type="entry name" value="2-dehydropantoate 2-reductase"/>
    <property type="match status" value="1"/>
</dbReference>
<dbReference type="UniPathway" id="UPA00028">
    <property type="reaction ID" value="UER00004"/>
</dbReference>
<keyword evidence="7 11" id="KW-0521">NADP</keyword>
<dbReference type="Gene3D" id="3.40.50.720">
    <property type="entry name" value="NAD(P)-binding Rossmann-like Domain"/>
    <property type="match status" value="1"/>
</dbReference>
<evidence type="ECO:0000256" key="10">
    <source>
        <dbReference type="ARBA" id="ARBA00048793"/>
    </source>
</evidence>
<evidence type="ECO:0000256" key="8">
    <source>
        <dbReference type="ARBA" id="ARBA00023002"/>
    </source>
</evidence>
<dbReference type="EMBL" id="FNHB01000003">
    <property type="protein sequence ID" value="SDM27841.1"/>
    <property type="molecule type" value="Genomic_DNA"/>
</dbReference>
<dbReference type="PANTHER" id="PTHR43765:SF2">
    <property type="entry name" value="2-DEHYDROPANTOATE 2-REDUCTASE"/>
    <property type="match status" value="1"/>
</dbReference>
<dbReference type="STRING" id="146817.SAMN04488502_103137"/>
<feature type="domain" description="Ketopantoate reductase N-terminal" evidence="12">
    <location>
        <begin position="7"/>
        <end position="155"/>
    </location>
</feature>
<dbReference type="InterPro" id="IPR013332">
    <property type="entry name" value="KPR_N"/>
</dbReference>
<dbReference type="SUPFAM" id="SSF48179">
    <property type="entry name" value="6-phosphogluconate dehydrogenase C-terminal domain-like"/>
    <property type="match status" value="1"/>
</dbReference>
<dbReference type="GO" id="GO:0015940">
    <property type="term" value="P:pantothenate biosynthetic process"/>
    <property type="evidence" value="ECO:0007669"/>
    <property type="project" value="UniProtKB-UniPathway"/>
</dbReference>
<dbReference type="GO" id="GO:0008677">
    <property type="term" value="F:2-dehydropantoate 2-reductase activity"/>
    <property type="evidence" value="ECO:0007669"/>
    <property type="project" value="UniProtKB-EC"/>
</dbReference>
<gene>
    <name evidence="14" type="ORF">SAMN04488502_103137</name>
</gene>
<comment type="function">
    <text evidence="1 11">Catalyzes the NADPH-dependent reduction of ketopantoate into pantoic acid.</text>
</comment>
<dbReference type="InterPro" id="IPR036291">
    <property type="entry name" value="NAD(P)-bd_dom_sf"/>
</dbReference>
<dbReference type="Pfam" id="PF02558">
    <property type="entry name" value="ApbA"/>
    <property type="match status" value="1"/>
</dbReference>
<comment type="catalytic activity">
    <reaction evidence="10 11">
        <text>(R)-pantoate + NADP(+) = 2-dehydropantoate + NADPH + H(+)</text>
        <dbReference type="Rhea" id="RHEA:16233"/>
        <dbReference type="ChEBI" id="CHEBI:11561"/>
        <dbReference type="ChEBI" id="CHEBI:15378"/>
        <dbReference type="ChEBI" id="CHEBI:15980"/>
        <dbReference type="ChEBI" id="CHEBI:57783"/>
        <dbReference type="ChEBI" id="CHEBI:58349"/>
        <dbReference type="EC" id="1.1.1.169"/>
    </reaction>
</comment>
<evidence type="ECO:0000256" key="7">
    <source>
        <dbReference type="ARBA" id="ARBA00022857"/>
    </source>
</evidence>
<evidence type="ECO:0000259" key="13">
    <source>
        <dbReference type="Pfam" id="PF08546"/>
    </source>
</evidence>
<evidence type="ECO:0000256" key="11">
    <source>
        <dbReference type="RuleBase" id="RU362068"/>
    </source>
</evidence>
<dbReference type="InterPro" id="IPR003710">
    <property type="entry name" value="ApbA"/>
</dbReference>
<accession>A0A1G9RX94</accession>
<name>A0A1G9RX94_9FIRM</name>
<dbReference type="NCBIfam" id="TIGR00745">
    <property type="entry name" value="apbA_panE"/>
    <property type="match status" value="1"/>
</dbReference>
<dbReference type="EC" id="1.1.1.169" evidence="4 11"/>
<evidence type="ECO:0000313" key="15">
    <source>
        <dbReference type="Proteomes" id="UP000214880"/>
    </source>
</evidence>
<dbReference type="SUPFAM" id="SSF51735">
    <property type="entry name" value="NAD(P)-binding Rossmann-fold domains"/>
    <property type="match status" value="1"/>
</dbReference>
<dbReference type="GO" id="GO:0050661">
    <property type="term" value="F:NADP binding"/>
    <property type="evidence" value="ECO:0007669"/>
    <property type="project" value="TreeGrafter"/>
</dbReference>
<evidence type="ECO:0000256" key="9">
    <source>
        <dbReference type="ARBA" id="ARBA00032024"/>
    </source>
</evidence>
<dbReference type="Gene3D" id="1.10.1040.10">
    <property type="entry name" value="N-(1-d-carboxylethyl)-l-norvaline Dehydrogenase, domain 2"/>
    <property type="match status" value="1"/>
</dbReference>
<dbReference type="PANTHER" id="PTHR43765">
    <property type="entry name" value="2-DEHYDROPANTOATE 2-REDUCTASE-RELATED"/>
    <property type="match status" value="1"/>
</dbReference>
<evidence type="ECO:0000256" key="1">
    <source>
        <dbReference type="ARBA" id="ARBA00002919"/>
    </source>
</evidence>
<evidence type="ECO:0000259" key="12">
    <source>
        <dbReference type="Pfam" id="PF02558"/>
    </source>
</evidence>
<dbReference type="Pfam" id="PF08546">
    <property type="entry name" value="ApbA_C"/>
    <property type="match status" value="1"/>
</dbReference>
<keyword evidence="15" id="KW-1185">Reference proteome</keyword>
<keyword evidence="8 11" id="KW-0560">Oxidoreductase</keyword>
<dbReference type="InterPro" id="IPR050838">
    <property type="entry name" value="Ketopantoate_reductase"/>
</dbReference>
<evidence type="ECO:0000256" key="3">
    <source>
        <dbReference type="ARBA" id="ARBA00007870"/>
    </source>
</evidence>